<protein>
    <recommendedName>
        <fullName evidence="4">Large ribosomal subunit protein bL28m</fullName>
    </recommendedName>
</protein>
<dbReference type="InterPro" id="IPR034704">
    <property type="entry name" value="Ribosomal_bL28/bL31-like_sf"/>
</dbReference>
<dbReference type="SUPFAM" id="SSF143800">
    <property type="entry name" value="L28p-like"/>
    <property type="match status" value="1"/>
</dbReference>
<reference evidence="6" key="1">
    <citation type="submission" date="2014-02" db="EMBL/GenBank/DDBJ databases">
        <authorList>
            <person name="Genoscope - CEA"/>
        </authorList>
    </citation>
    <scope>NUCLEOTIDE SEQUENCE</scope>
    <source>
        <strain evidence="6">LS3</strain>
    </source>
</reference>
<dbReference type="Pfam" id="PF00830">
    <property type="entry name" value="Ribosomal_L28"/>
    <property type="match status" value="1"/>
</dbReference>
<reference evidence="6" key="2">
    <citation type="submission" date="2014-06" db="EMBL/GenBank/DDBJ databases">
        <title>The complete genome of Blastobotrys (Arxula) adeninivorans LS3 - a yeast of biotechnological interest.</title>
        <authorList>
            <person name="Kunze G."/>
            <person name="Gaillardin C."/>
            <person name="Czernicka M."/>
            <person name="Durrens P."/>
            <person name="Martin T."/>
            <person name="Boer E."/>
            <person name="Gabaldon T."/>
            <person name="Cruz J."/>
            <person name="Talla E."/>
            <person name="Marck C."/>
            <person name="Goffeau A."/>
            <person name="Barbe V."/>
            <person name="Baret P."/>
            <person name="Baronian K."/>
            <person name="Beier S."/>
            <person name="Bleykasten C."/>
            <person name="Bode R."/>
            <person name="Casaregola S."/>
            <person name="Despons L."/>
            <person name="Fairhead C."/>
            <person name="Giersberg M."/>
            <person name="Gierski P."/>
            <person name="Hahnel U."/>
            <person name="Hartmann A."/>
            <person name="Jankowska D."/>
            <person name="Jubin C."/>
            <person name="Jung P."/>
            <person name="Lafontaine I."/>
            <person name="Leh-Louis V."/>
            <person name="Lemaire M."/>
            <person name="Marcet-Houben M."/>
            <person name="Mascher M."/>
            <person name="Morel G."/>
            <person name="Richard G.-F."/>
            <person name="Riechen J."/>
            <person name="Sacerdot C."/>
            <person name="Sarkar A."/>
            <person name="Savel G."/>
            <person name="Schacherer J."/>
            <person name="Sherman D."/>
            <person name="Straub M.-L."/>
            <person name="Stein N."/>
            <person name="Thierry A."/>
            <person name="Trautwein-Schult A."/>
            <person name="Westhof E."/>
            <person name="Worch S."/>
            <person name="Dujon B."/>
            <person name="Souciet J.-L."/>
            <person name="Wincker P."/>
            <person name="Scholz U."/>
            <person name="Neuveglise N."/>
        </authorList>
    </citation>
    <scope>NUCLEOTIDE SEQUENCE</scope>
    <source>
        <strain evidence="6">LS3</strain>
    </source>
</reference>
<dbReference type="PANTHER" id="PTHR13528">
    <property type="entry name" value="39S RIBOSOMAL PROTEIN L28, MITOCHONDRIAL"/>
    <property type="match status" value="1"/>
</dbReference>
<dbReference type="FunFam" id="2.30.170.40:FF:000003">
    <property type="entry name" value="54S ribosomal protein L24"/>
    <property type="match status" value="1"/>
</dbReference>
<dbReference type="GO" id="GO:0005762">
    <property type="term" value="C:mitochondrial large ribosomal subunit"/>
    <property type="evidence" value="ECO:0007669"/>
    <property type="project" value="TreeGrafter"/>
</dbReference>
<dbReference type="Gene3D" id="2.30.170.40">
    <property type="entry name" value="Ribosomal protein L28/L24"/>
    <property type="match status" value="1"/>
</dbReference>
<dbReference type="InterPro" id="IPR037147">
    <property type="entry name" value="Ribosomal_bL28_sf"/>
</dbReference>
<dbReference type="PANTHER" id="PTHR13528:SF2">
    <property type="entry name" value="LARGE RIBOSOMAL SUBUNIT PROTEIN BL28M"/>
    <property type="match status" value="1"/>
</dbReference>
<dbReference type="InterPro" id="IPR026569">
    <property type="entry name" value="Ribosomal_bL28"/>
</dbReference>
<dbReference type="GO" id="GO:0003735">
    <property type="term" value="F:structural constituent of ribosome"/>
    <property type="evidence" value="ECO:0007669"/>
    <property type="project" value="InterPro"/>
</dbReference>
<name>A0A060TA15_BLAAD</name>
<comment type="function">
    <text evidence="5">Component of the mitochondrial ribosome (mitoribosome), a dedicated translation machinery responsible for the synthesis of mitochondrial genome-encoded proteins, including at least some of the essential transmembrane subunits of the mitochondrial respiratory chain. The mitoribosomes are attached to the mitochondrial inner membrane and translation products are cotranslationally integrated into the membrane.</text>
</comment>
<proteinExistence type="inferred from homology"/>
<evidence type="ECO:0000256" key="2">
    <source>
        <dbReference type="ARBA" id="ARBA00022980"/>
    </source>
</evidence>
<evidence type="ECO:0000256" key="4">
    <source>
        <dbReference type="ARBA" id="ARBA00035269"/>
    </source>
</evidence>
<dbReference type="EMBL" id="HG937694">
    <property type="protein sequence ID" value="CDP37960.1"/>
    <property type="molecule type" value="Genomic_DNA"/>
</dbReference>
<sequence>MWFLPFVRPLSLPKVTGAGSLGSLRSFSTSFATNRLYAHVTRRKVAKVEPLQKGDPETFLPEVPPEFPPYPYGDATLYKQSNRGLYGGRMIMFGNKISEFKNHNRRSFKPNVNRQTLWSEALNRKITIRVHTSVLRSITKEGGLDNYLIKDTSARIKQLGPMGWKLRYLVLCALRDQSNKAKKEAFANPTPVGTTESGKPIYVNFEAGNGKTYPITASRSQLLEALAKLNAKHDVVNVERTVKKNEDVSIVGILHKLDERGFDFGSVSEV</sequence>
<dbReference type="PhylomeDB" id="A0A060TA15"/>
<evidence type="ECO:0000256" key="5">
    <source>
        <dbReference type="ARBA" id="ARBA00037226"/>
    </source>
</evidence>
<keyword evidence="3" id="KW-0687">Ribonucleoprotein</keyword>
<gene>
    <name evidence="6" type="ORF">GNLVRS02_ARAD1D23650g</name>
</gene>
<evidence type="ECO:0000256" key="3">
    <source>
        <dbReference type="ARBA" id="ARBA00023274"/>
    </source>
</evidence>
<keyword evidence="2" id="KW-0689">Ribosomal protein</keyword>
<organism evidence="6">
    <name type="scientific">Blastobotrys adeninivorans</name>
    <name type="common">Yeast</name>
    <name type="synonym">Arxula adeninivorans</name>
    <dbReference type="NCBI Taxonomy" id="409370"/>
    <lineage>
        <taxon>Eukaryota</taxon>
        <taxon>Fungi</taxon>
        <taxon>Dikarya</taxon>
        <taxon>Ascomycota</taxon>
        <taxon>Saccharomycotina</taxon>
        <taxon>Dipodascomycetes</taxon>
        <taxon>Dipodascales</taxon>
        <taxon>Trichomonascaceae</taxon>
        <taxon>Blastobotrys</taxon>
    </lineage>
</organism>
<dbReference type="AlphaFoldDB" id="A0A060TA15"/>
<evidence type="ECO:0000256" key="1">
    <source>
        <dbReference type="ARBA" id="ARBA00008760"/>
    </source>
</evidence>
<comment type="similarity">
    <text evidence="1">Belongs to the bacterial ribosomal protein bL28 family.</text>
</comment>
<evidence type="ECO:0000313" key="6">
    <source>
        <dbReference type="EMBL" id="CDP37960.1"/>
    </source>
</evidence>
<accession>A0A060TA15</accession>